<keyword evidence="3" id="KW-1185">Reference proteome</keyword>
<dbReference type="InterPro" id="IPR002413">
    <property type="entry name" value="V5_allergen-like"/>
</dbReference>
<dbReference type="AlphaFoldDB" id="A0AAN4ZIR6"/>
<dbReference type="PANTHER" id="PTHR10334">
    <property type="entry name" value="CYSTEINE-RICH SECRETORY PROTEIN-RELATED"/>
    <property type="match status" value="1"/>
</dbReference>
<evidence type="ECO:0000313" key="3">
    <source>
        <dbReference type="Proteomes" id="UP001328107"/>
    </source>
</evidence>
<accession>A0AAN4ZIR6</accession>
<comment type="caution">
    <text evidence="2">The sequence shown here is derived from an EMBL/GenBank/DDBJ whole genome shotgun (WGS) entry which is preliminary data.</text>
</comment>
<feature type="non-terminal residue" evidence="2">
    <location>
        <position position="186"/>
    </location>
</feature>
<proteinExistence type="predicted"/>
<dbReference type="SMART" id="SM00198">
    <property type="entry name" value="SCP"/>
    <property type="match status" value="1"/>
</dbReference>
<feature type="non-terminal residue" evidence="2">
    <location>
        <position position="1"/>
    </location>
</feature>
<dbReference type="EMBL" id="BTRK01000002">
    <property type="protein sequence ID" value="GMR38817.1"/>
    <property type="molecule type" value="Genomic_DNA"/>
</dbReference>
<evidence type="ECO:0000259" key="1">
    <source>
        <dbReference type="SMART" id="SM00198"/>
    </source>
</evidence>
<organism evidence="2 3">
    <name type="scientific">Pristionchus mayeri</name>
    <dbReference type="NCBI Taxonomy" id="1317129"/>
    <lineage>
        <taxon>Eukaryota</taxon>
        <taxon>Metazoa</taxon>
        <taxon>Ecdysozoa</taxon>
        <taxon>Nematoda</taxon>
        <taxon>Chromadorea</taxon>
        <taxon>Rhabditida</taxon>
        <taxon>Rhabditina</taxon>
        <taxon>Diplogasteromorpha</taxon>
        <taxon>Diplogasteroidea</taxon>
        <taxon>Neodiplogasteridae</taxon>
        <taxon>Pristionchus</taxon>
    </lineage>
</organism>
<dbReference type="Pfam" id="PF00188">
    <property type="entry name" value="CAP"/>
    <property type="match status" value="1"/>
</dbReference>
<dbReference type="Proteomes" id="UP001328107">
    <property type="component" value="Unassembled WGS sequence"/>
</dbReference>
<feature type="domain" description="SCP" evidence="1">
    <location>
        <begin position="24"/>
        <end position="180"/>
    </location>
</feature>
<dbReference type="Gene3D" id="3.40.33.10">
    <property type="entry name" value="CAP"/>
    <property type="match status" value="1"/>
</dbReference>
<dbReference type="PRINTS" id="PR00838">
    <property type="entry name" value="V5ALLERGEN"/>
</dbReference>
<protein>
    <recommendedName>
        <fullName evidence="1">SCP domain-containing protein</fullName>
    </recommendedName>
</protein>
<evidence type="ECO:0000313" key="2">
    <source>
        <dbReference type="EMBL" id="GMR38817.1"/>
    </source>
</evidence>
<dbReference type="InterPro" id="IPR035940">
    <property type="entry name" value="CAP_sf"/>
</dbReference>
<dbReference type="InterPro" id="IPR014044">
    <property type="entry name" value="CAP_dom"/>
</dbReference>
<name>A0AAN4ZIR6_9BILA</name>
<reference evidence="3" key="1">
    <citation type="submission" date="2022-10" db="EMBL/GenBank/DDBJ databases">
        <title>Genome assembly of Pristionchus species.</title>
        <authorList>
            <person name="Yoshida K."/>
            <person name="Sommer R.J."/>
        </authorList>
    </citation>
    <scope>NUCLEOTIDE SEQUENCE [LARGE SCALE GENOMIC DNA]</scope>
    <source>
        <strain evidence="3">RS5460</strain>
    </source>
</reference>
<sequence>ATLATTTSTSVAPTSQCTGGIPPSEVSGFLDVHNKLRTVISTGNYVAKGKLMPAAKTPIANLTWDCSIEASAQAVADTCVFESSQDRDNLGETLFSRSSSGGVSIVGMGVVASEQWESKFQQFGWSDVKFTMEVVTSGVGHATQMAWADSTQIGCGIKLCQSNTQVIVVCQYRNQGNFIDRNVYEP</sequence>
<dbReference type="CDD" id="cd05380">
    <property type="entry name" value="CAP_euk"/>
    <property type="match status" value="1"/>
</dbReference>
<gene>
    <name evidence="2" type="ORF">PMAYCL1PPCAC_09012</name>
</gene>
<dbReference type="PRINTS" id="PR00837">
    <property type="entry name" value="V5TPXLIKE"/>
</dbReference>
<dbReference type="SUPFAM" id="SSF55797">
    <property type="entry name" value="PR-1-like"/>
    <property type="match status" value="1"/>
</dbReference>
<dbReference type="FunFam" id="3.40.33.10:FF:000021">
    <property type="entry name" value="Scl-5"/>
    <property type="match status" value="1"/>
</dbReference>
<dbReference type="InterPro" id="IPR001283">
    <property type="entry name" value="CRISP-related"/>
</dbReference>